<proteinExistence type="predicted"/>
<keyword evidence="2" id="KW-1185">Reference proteome</keyword>
<reference evidence="3" key="1">
    <citation type="submission" date="2022-11" db="UniProtKB">
        <authorList>
            <consortium name="WormBaseParasite"/>
        </authorList>
    </citation>
    <scope>IDENTIFICATION</scope>
</reference>
<evidence type="ECO:0000313" key="2">
    <source>
        <dbReference type="Proteomes" id="UP000887565"/>
    </source>
</evidence>
<dbReference type="Proteomes" id="UP000887565">
    <property type="component" value="Unplaced"/>
</dbReference>
<evidence type="ECO:0000256" key="1">
    <source>
        <dbReference type="SAM" id="MobiDB-lite"/>
    </source>
</evidence>
<name>A0A915KVC3_ROMCU</name>
<sequence>MLSNDRKISKFAPKNEEDHVENTERGVATVAEEMMKESLNLYVKKKGPPKVARRYYWINAR</sequence>
<organism evidence="2 3">
    <name type="scientific">Romanomermis culicivorax</name>
    <name type="common">Nematode worm</name>
    <dbReference type="NCBI Taxonomy" id="13658"/>
    <lineage>
        <taxon>Eukaryota</taxon>
        <taxon>Metazoa</taxon>
        <taxon>Ecdysozoa</taxon>
        <taxon>Nematoda</taxon>
        <taxon>Enoplea</taxon>
        <taxon>Dorylaimia</taxon>
        <taxon>Mermithida</taxon>
        <taxon>Mermithoidea</taxon>
        <taxon>Mermithidae</taxon>
        <taxon>Romanomermis</taxon>
    </lineage>
</organism>
<dbReference type="AlphaFoldDB" id="A0A915KVC3"/>
<accession>A0A915KVC3</accession>
<feature type="region of interest" description="Disordered" evidence="1">
    <location>
        <begin position="1"/>
        <end position="22"/>
    </location>
</feature>
<dbReference type="WBParaSite" id="nRc.2.0.1.t42881-RA">
    <property type="protein sequence ID" value="nRc.2.0.1.t42881-RA"/>
    <property type="gene ID" value="nRc.2.0.1.g42881"/>
</dbReference>
<evidence type="ECO:0000313" key="3">
    <source>
        <dbReference type="WBParaSite" id="nRc.2.0.1.t42881-RA"/>
    </source>
</evidence>
<protein>
    <submittedName>
        <fullName evidence="3">Uncharacterized protein</fullName>
    </submittedName>
</protein>